<dbReference type="PROSITE" id="PS00622">
    <property type="entry name" value="HTH_LUXR_1"/>
    <property type="match status" value="1"/>
</dbReference>
<dbReference type="Proteomes" id="UP000000642">
    <property type="component" value="Chromosome"/>
</dbReference>
<protein>
    <submittedName>
        <fullName evidence="6">LuxR-family transcriptional regulatory protein</fullName>
    </submittedName>
</protein>
<evidence type="ECO:0000256" key="2">
    <source>
        <dbReference type="ARBA" id="ARBA00023125"/>
    </source>
</evidence>
<dbReference type="InterPro" id="IPR016032">
    <property type="entry name" value="Sig_transdc_resp-reg_C-effctor"/>
</dbReference>
<feature type="domain" description="HTH luxR-type" evidence="5">
    <location>
        <begin position="160"/>
        <end position="225"/>
    </location>
</feature>
<dbReference type="SUPFAM" id="SSF46894">
    <property type="entry name" value="C-terminal effector domain of the bipartite response regulators"/>
    <property type="match status" value="1"/>
</dbReference>
<dbReference type="eggNOG" id="COG4566">
    <property type="taxonomic scope" value="Bacteria"/>
</dbReference>
<gene>
    <name evidence="6" type="ordered locus">YE1165</name>
</gene>
<dbReference type="Gene3D" id="1.10.10.10">
    <property type="entry name" value="Winged helix-like DNA-binding domain superfamily/Winged helix DNA-binding domain"/>
    <property type="match status" value="1"/>
</dbReference>
<dbReference type="PROSITE" id="PS50043">
    <property type="entry name" value="HTH_LUXR_2"/>
    <property type="match status" value="1"/>
</dbReference>
<dbReference type="PANTHER" id="PTHR44688">
    <property type="entry name" value="DNA-BINDING TRANSCRIPTIONAL ACTIVATOR DEVR_DOSR"/>
    <property type="match status" value="1"/>
</dbReference>
<dbReference type="InterPro" id="IPR036388">
    <property type="entry name" value="WH-like_DNA-bd_sf"/>
</dbReference>
<dbReference type="PATRIC" id="fig|393305.7.peg.1270"/>
<dbReference type="OrthoDB" id="6614307at2"/>
<dbReference type="HOGENOM" id="CLU_1288489_0_0_6"/>
<dbReference type="KEGG" id="yen:YE1165"/>
<dbReference type="Pfam" id="PF00196">
    <property type="entry name" value="GerE"/>
    <property type="match status" value="1"/>
</dbReference>
<organism evidence="6 7">
    <name type="scientific">Yersinia enterocolitica serotype O:8 / biotype 1B (strain NCTC 13174 / 8081)</name>
    <dbReference type="NCBI Taxonomy" id="393305"/>
    <lineage>
        <taxon>Bacteria</taxon>
        <taxon>Pseudomonadati</taxon>
        <taxon>Pseudomonadota</taxon>
        <taxon>Gammaproteobacteria</taxon>
        <taxon>Enterobacterales</taxon>
        <taxon>Yersiniaceae</taxon>
        <taxon>Yersinia</taxon>
    </lineage>
</organism>
<dbReference type="GO" id="GO:0006355">
    <property type="term" value="P:regulation of DNA-templated transcription"/>
    <property type="evidence" value="ECO:0007669"/>
    <property type="project" value="InterPro"/>
</dbReference>
<keyword evidence="3" id="KW-0010">Activator</keyword>
<dbReference type="PANTHER" id="PTHR44688:SF16">
    <property type="entry name" value="DNA-BINDING TRANSCRIPTIONAL ACTIVATOR DEVR_DOSR"/>
    <property type="match status" value="1"/>
</dbReference>
<evidence type="ECO:0000256" key="4">
    <source>
        <dbReference type="ARBA" id="ARBA00023163"/>
    </source>
</evidence>
<evidence type="ECO:0000256" key="1">
    <source>
        <dbReference type="ARBA" id="ARBA00023015"/>
    </source>
</evidence>
<evidence type="ECO:0000259" key="5">
    <source>
        <dbReference type="PROSITE" id="PS50043"/>
    </source>
</evidence>
<dbReference type="SMART" id="SM00421">
    <property type="entry name" value="HTH_LUXR"/>
    <property type="match status" value="1"/>
</dbReference>
<dbReference type="InterPro" id="IPR000792">
    <property type="entry name" value="Tscrpt_reg_LuxR_C"/>
</dbReference>
<dbReference type="EMBL" id="AM286415">
    <property type="protein sequence ID" value="CAL11258.1"/>
    <property type="molecule type" value="Genomic_DNA"/>
</dbReference>
<keyword evidence="2" id="KW-0238">DNA-binding</keyword>
<name>A1JL34_YERE8</name>
<accession>A1JL34</accession>
<proteinExistence type="predicted"/>
<keyword evidence="1" id="KW-0805">Transcription regulation</keyword>
<evidence type="ECO:0000313" key="7">
    <source>
        <dbReference type="Proteomes" id="UP000000642"/>
    </source>
</evidence>
<dbReference type="CDD" id="cd06170">
    <property type="entry name" value="LuxR_C_like"/>
    <property type="match status" value="1"/>
</dbReference>
<dbReference type="AlphaFoldDB" id="A1JL34"/>
<evidence type="ECO:0000313" key="6">
    <source>
        <dbReference type="EMBL" id="CAL11258.1"/>
    </source>
</evidence>
<sequence length="228" mass="26272">MMRCVRLFNLKGNPMISVVSLSQSSFFGIGLDYVVSDVMSLRKSKHSISLNNFTDIAEACDYVEMHSVDFLIVDYTWPGENWLNMIISLKERMRYHHFKIVSIIGEKILEIEHIVIKQTSYLSFDLYNSIQGLQLVLSDSATIKGRINNDINIDDILYIYYLRKFKITQREYTILSLILSGNSNKNISQKLDISEKTVSGHRHSIYIKLNVKSVGQLYNKLLNQAVCC</sequence>
<dbReference type="PRINTS" id="PR00038">
    <property type="entry name" value="HTHLUXR"/>
</dbReference>
<keyword evidence="4" id="KW-0804">Transcription</keyword>
<reference evidence="6 7" key="1">
    <citation type="journal article" date="2006" name="PLoS Genet.">
        <title>The complete genome sequence and comparative genome analysis of the high pathogenicity Yersinia enterocolitica strain 8081.</title>
        <authorList>
            <person name="Thomson N.R."/>
            <person name="Howard S."/>
            <person name="Wren B.W."/>
            <person name="Holden M.T.G."/>
            <person name="Crossman L."/>
            <person name="Challis G.L."/>
            <person name="Churcher C."/>
            <person name="Mungall K."/>
            <person name="Brooks K."/>
            <person name="Chillingworth T."/>
            <person name="Feltwell T."/>
            <person name="Abdellah Z."/>
            <person name="Hauser H."/>
            <person name="Jagels K."/>
            <person name="Maddison M."/>
            <person name="Moule S."/>
            <person name="Sanders M."/>
            <person name="Whitehead S."/>
            <person name="Quail M.A."/>
            <person name="Dougan G."/>
            <person name="Parkhill J."/>
            <person name="Prentice M.B."/>
        </authorList>
    </citation>
    <scope>NUCLEOTIDE SEQUENCE [LARGE SCALE GENOMIC DNA]</scope>
    <source>
        <strain evidence="7">NCTC 13174 / 8081</strain>
    </source>
</reference>
<dbReference type="GO" id="GO:0003677">
    <property type="term" value="F:DNA binding"/>
    <property type="evidence" value="ECO:0007669"/>
    <property type="project" value="UniProtKB-KW"/>
</dbReference>
<evidence type="ECO:0000256" key="3">
    <source>
        <dbReference type="ARBA" id="ARBA00023159"/>
    </source>
</evidence>